<dbReference type="RefSeq" id="WP_183355976.1">
    <property type="nucleotide sequence ID" value="NZ_BLXX01000012.1"/>
</dbReference>
<sequence>MRNKKLSSTEIQAHAGTIVSGLIGLTAADGIRILCAALDLVSQRSATEFQGAIHSGNINFLPRKGGRMLKIDRDLKLRAFINDLGQLLTIKEIHEKLIEEFGAKRVPSENTLRSYFKRHCESCLKSEGE</sequence>
<evidence type="ECO:0000313" key="2">
    <source>
        <dbReference type="Proteomes" id="UP000556026"/>
    </source>
</evidence>
<gene>
    <name evidence="1" type="ORF">GMST_35070</name>
</gene>
<dbReference type="Proteomes" id="UP000556026">
    <property type="component" value="Unassembled WGS sequence"/>
</dbReference>
<dbReference type="EMBL" id="BLXX01000012">
    <property type="protein sequence ID" value="GFO61182.1"/>
    <property type="molecule type" value="Genomic_DNA"/>
</dbReference>
<reference evidence="2" key="1">
    <citation type="submission" date="2020-06" db="EMBL/GenBank/DDBJ databases">
        <title>Draft genomic sequence of Geomonas sp. Red330.</title>
        <authorList>
            <person name="Itoh H."/>
            <person name="Zhenxing X."/>
            <person name="Ushijima N."/>
            <person name="Masuda Y."/>
            <person name="Shiratori Y."/>
            <person name="Senoo K."/>
        </authorList>
    </citation>
    <scope>NUCLEOTIDE SEQUENCE [LARGE SCALE GENOMIC DNA]</scope>
    <source>
        <strain evidence="2">Red330</strain>
    </source>
</reference>
<dbReference type="AlphaFoldDB" id="A0A6V8MMI5"/>
<proteinExistence type="predicted"/>
<comment type="caution">
    <text evidence="1">The sequence shown here is derived from an EMBL/GenBank/DDBJ whole genome shotgun (WGS) entry which is preliminary data.</text>
</comment>
<name>A0A6V8MMI5_9BACT</name>
<accession>A0A6V8MMI5</accession>
<organism evidence="1 2">
    <name type="scientific">Geomonas silvestris</name>
    <dbReference type="NCBI Taxonomy" id="2740184"/>
    <lineage>
        <taxon>Bacteria</taxon>
        <taxon>Pseudomonadati</taxon>
        <taxon>Thermodesulfobacteriota</taxon>
        <taxon>Desulfuromonadia</taxon>
        <taxon>Geobacterales</taxon>
        <taxon>Geobacteraceae</taxon>
        <taxon>Geomonas</taxon>
    </lineage>
</organism>
<protein>
    <submittedName>
        <fullName evidence="1">Uncharacterized protein</fullName>
    </submittedName>
</protein>
<evidence type="ECO:0000313" key="1">
    <source>
        <dbReference type="EMBL" id="GFO61182.1"/>
    </source>
</evidence>
<keyword evidence="2" id="KW-1185">Reference proteome</keyword>